<dbReference type="RefSeq" id="WP_345326392.1">
    <property type="nucleotide sequence ID" value="NZ_BAABGA010000066.1"/>
</dbReference>
<organism evidence="3 4">
    <name type="scientific">Novipirellula rosea</name>
    <dbReference type="NCBI Taxonomy" id="1031540"/>
    <lineage>
        <taxon>Bacteria</taxon>
        <taxon>Pseudomonadati</taxon>
        <taxon>Planctomycetota</taxon>
        <taxon>Planctomycetia</taxon>
        <taxon>Pirellulales</taxon>
        <taxon>Pirellulaceae</taxon>
        <taxon>Novipirellula</taxon>
    </lineage>
</organism>
<dbReference type="EMBL" id="BAABGA010000066">
    <property type="protein sequence ID" value="GAA4463771.1"/>
    <property type="molecule type" value="Genomic_DNA"/>
</dbReference>
<sequence length="495" mass="55252">MRCLRRAALAGLILAVSSSATSASARAADVFLTLGGGYSPSGNQASLERNVLFFQRLLKDRGLDENENDIYFSDGDHPDDDLQVIDRTSIPKANQLMAEFFGSQRDLGLSYRNHSIDNVRGSTSPKNIQKWFDDVGSTMQKGDRLVLYVTAHGSESQTRNQPYNTSISLWNHTKITVSELSKMLDQLPEGVSVVTIMVQCHAGGFARLVYNEGDPDKGRSSQKRSGFFATVHDRPAAGCTPDIDEASYVEYSTYFWEAIAGRTRLNQPVDPPDYDNDGVVSFEEAHAYTILKSDTIDLPIKTSGEFLGEESGFQDDQHPDLLPRDLEYSELLKYATPADRAVLEGLSAQLELEGEHRLEAAERKKDERRPRGRGRSRPTTTDNSASLRRKIANDLRGKWPALANPLNPIGIELMTDRSDDFIHAIESHPDYAKYRELADANQNSLNDREKLVKYERFIRTAEDVILRENLTRLGDANTIAAFEAIIQGETGSLER</sequence>
<feature type="compositionally biased region" description="Basic and acidic residues" evidence="1">
    <location>
        <begin position="357"/>
        <end position="369"/>
    </location>
</feature>
<protein>
    <recommendedName>
        <fullName evidence="5">Caspase domain protein</fullName>
    </recommendedName>
</protein>
<dbReference type="Gene3D" id="3.40.50.1460">
    <property type="match status" value="1"/>
</dbReference>
<proteinExistence type="predicted"/>
<keyword evidence="4" id="KW-1185">Reference proteome</keyword>
<keyword evidence="2" id="KW-0732">Signal</keyword>
<feature type="signal peptide" evidence="2">
    <location>
        <begin position="1"/>
        <end position="27"/>
    </location>
</feature>
<evidence type="ECO:0000256" key="2">
    <source>
        <dbReference type="SAM" id="SignalP"/>
    </source>
</evidence>
<feature type="chain" id="PRO_5046730090" description="Caspase domain protein" evidence="2">
    <location>
        <begin position="28"/>
        <end position="495"/>
    </location>
</feature>
<evidence type="ECO:0008006" key="5">
    <source>
        <dbReference type="Google" id="ProtNLM"/>
    </source>
</evidence>
<feature type="region of interest" description="Disordered" evidence="1">
    <location>
        <begin position="357"/>
        <end position="387"/>
    </location>
</feature>
<evidence type="ECO:0000256" key="1">
    <source>
        <dbReference type="SAM" id="MobiDB-lite"/>
    </source>
</evidence>
<comment type="caution">
    <text evidence="3">The sequence shown here is derived from an EMBL/GenBank/DDBJ whole genome shotgun (WGS) entry which is preliminary data.</text>
</comment>
<gene>
    <name evidence="3" type="ORF">GCM10023156_49270</name>
</gene>
<name>A0ABP8NCZ4_9BACT</name>
<dbReference type="Proteomes" id="UP001500840">
    <property type="component" value="Unassembled WGS sequence"/>
</dbReference>
<evidence type="ECO:0000313" key="4">
    <source>
        <dbReference type="Proteomes" id="UP001500840"/>
    </source>
</evidence>
<accession>A0ABP8NCZ4</accession>
<evidence type="ECO:0000313" key="3">
    <source>
        <dbReference type="EMBL" id="GAA4463771.1"/>
    </source>
</evidence>
<reference evidence="4" key="1">
    <citation type="journal article" date="2019" name="Int. J. Syst. Evol. Microbiol.">
        <title>The Global Catalogue of Microorganisms (GCM) 10K type strain sequencing project: providing services to taxonomists for standard genome sequencing and annotation.</title>
        <authorList>
            <consortium name="The Broad Institute Genomics Platform"/>
            <consortium name="The Broad Institute Genome Sequencing Center for Infectious Disease"/>
            <person name="Wu L."/>
            <person name="Ma J."/>
        </authorList>
    </citation>
    <scope>NUCLEOTIDE SEQUENCE [LARGE SCALE GENOMIC DNA]</scope>
    <source>
        <strain evidence="4">JCM 17759</strain>
    </source>
</reference>